<sequence length="111" mass="11994">MPAAITATGPSANRFNAHSSPAHASRRPGPMPGHQSAARLAPAVRPGKRATECGWRMYRQKSTTSSRNRILRPEVGCGLPVIRRRCRYAAGGSPARNRRPASPARRRGSGR</sequence>
<feature type="compositionally biased region" description="Polar residues" evidence="1">
    <location>
        <begin position="8"/>
        <end position="19"/>
    </location>
</feature>
<proteinExistence type="predicted"/>
<keyword evidence="3" id="KW-1185">Reference proteome</keyword>
<evidence type="ECO:0000256" key="1">
    <source>
        <dbReference type="SAM" id="MobiDB-lite"/>
    </source>
</evidence>
<name>A0A9P7BZC3_9FUNG</name>
<dbReference type="Proteomes" id="UP000740926">
    <property type="component" value="Unassembled WGS sequence"/>
</dbReference>
<accession>A0A9P7BZC3</accession>
<reference evidence="2 3" key="1">
    <citation type="journal article" date="2020" name="Microb. Genom.">
        <title>Genetic diversity of clinical and environmental Mucorales isolates obtained from an investigation of mucormycosis cases among solid organ transplant recipients.</title>
        <authorList>
            <person name="Nguyen M.H."/>
            <person name="Kaul D."/>
            <person name="Muto C."/>
            <person name="Cheng S.J."/>
            <person name="Richter R.A."/>
            <person name="Bruno V.M."/>
            <person name="Liu G."/>
            <person name="Beyhan S."/>
            <person name="Sundermann A.J."/>
            <person name="Mounaud S."/>
            <person name="Pasculle A.W."/>
            <person name="Nierman W.C."/>
            <person name="Driscoll E."/>
            <person name="Cumbie R."/>
            <person name="Clancy C.J."/>
            <person name="Dupont C.L."/>
        </authorList>
    </citation>
    <scope>NUCLEOTIDE SEQUENCE [LARGE SCALE GENOMIC DNA]</scope>
    <source>
        <strain evidence="2 3">GL24</strain>
    </source>
</reference>
<dbReference type="EMBL" id="JAANIU010015768">
    <property type="protein sequence ID" value="KAG1529260.1"/>
    <property type="molecule type" value="Genomic_DNA"/>
</dbReference>
<protein>
    <submittedName>
        <fullName evidence="2">Uncharacterized protein</fullName>
    </submittedName>
</protein>
<organism evidence="2 3">
    <name type="scientific">Rhizopus delemar</name>
    <dbReference type="NCBI Taxonomy" id="936053"/>
    <lineage>
        <taxon>Eukaryota</taxon>
        <taxon>Fungi</taxon>
        <taxon>Fungi incertae sedis</taxon>
        <taxon>Mucoromycota</taxon>
        <taxon>Mucoromycotina</taxon>
        <taxon>Mucoromycetes</taxon>
        <taxon>Mucorales</taxon>
        <taxon>Mucorineae</taxon>
        <taxon>Rhizopodaceae</taxon>
        <taxon>Rhizopus</taxon>
    </lineage>
</organism>
<comment type="caution">
    <text evidence="2">The sequence shown here is derived from an EMBL/GenBank/DDBJ whole genome shotgun (WGS) entry which is preliminary data.</text>
</comment>
<feature type="compositionally biased region" description="Basic residues" evidence="1">
    <location>
        <begin position="96"/>
        <end position="111"/>
    </location>
</feature>
<dbReference type="AlphaFoldDB" id="A0A9P7BZC3"/>
<evidence type="ECO:0000313" key="2">
    <source>
        <dbReference type="EMBL" id="KAG1529260.1"/>
    </source>
</evidence>
<gene>
    <name evidence="2" type="ORF">G6F50_018116</name>
</gene>
<feature type="region of interest" description="Disordered" evidence="1">
    <location>
        <begin position="88"/>
        <end position="111"/>
    </location>
</feature>
<feature type="region of interest" description="Disordered" evidence="1">
    <location>
        <begin position="1"/>
        <end position="48"/>
    </location>
</feature>
<evidence type="ECO:0000313" key="3">
    <source>
        <dbReference type="Proteomes" id="UP000740926"/>
    </source>
</evidence>